<protein>
    <submittedName>
        <fullName evidence="1">Uncharacterized protein</fullName>
    </submittedName>
</protein>
<dbReference type="Proteomes" id="UP001207468">
    <property type="component" value="Unassembled WGS sequence"/>
</dbReference>
<evidence type="ECO:0000313" key="2">
    <source>
        <dbReference type="Proteomes" id="UP001207468"/>
    </source>
</evidence>
<sequence>MGRFRLHGSLLSIQTVMLLQRAYLHKTTFLRWLDLWRHQALPFFPLGPEAYPYFHRHKSPRLPLSAFITQLHSFPRTRSSREPLALHSHHLAPTCQPTQLPTPPAPSPTSARSWRDKAKAKLEKSSQQSTQEGSGRRRSNSWTVVSSVFRRRSGRQSGPAPLTTSDGPAQLTASNWRDLAQWAYRSIDNTWGESFVPEVDTSLPIEREASSSTYDQTLPPLPPHLSHLSAPSAPLVRVNSSTSALNPFLVHRSVGLPLLSWDLRTAARAILFPASGPGASAVPMAASDYSQPATWPPTGALRIGAIGGHAGWRWPVDVRNPAGVRCGDLFRALIANLHEFVLPYELADMSPENVALIIAACTARVAAGFPHGWTSVPSSSSSFAPDGIRRVDCLLGYTLFHGLGPGPGTGEWTMFVGAP</sequence>
<proteinExistence type="predicted"/>
<name>A0ACC0UCX8_9AGAM</name>
<keyword evidence="2" id="KW-1185">Reference proteome</keyword>
<accession>A0ACC0UCX8</accession>
<gene>
    <name evidence="1" type="ORF">F5148DRAFT_742387</name>
</gene>
<dbReference type="EMBL" id="JAGFNK010000061">
    <property type="protein sequence ID" value="KAI9509570.1"/>
    <property type="molecule type" value="Genomic_DNA"/>
</dbReference>
<evidence type="ECO:0000313" key="1">
    <source>
        <dbReference type="EMBL" id="KAI9509570.1"/>
    </source>
</evidence>
<organism evidence="1 2">
    <name type="scientific">Russula earlei</name>
    <dbReference type="NCBI Taxonomy" id="71964"/>
    <lineage>
        <taxon>Eukaryota</taxon>
        <taxon>Fungi</taxon>
        <taxon>Dikarya</taxon>
        <taxon>Basidiomycota</taxon>
        <taxon>Agaricomycotina</taxon>
        <taxon>Agaricomycetes</taxon>
        <taxon>Russulales</taxon>
        <taxon>Russulaceae</taxon>
        <taxon>Russula</taxon>
    </lineage>
</organism>
<reference evidence="1" key="1">
    <citation type="submission" date="2021-03" db="EMBL/GenBank/DDBJ databases">
        <title>Evolutionary priming and transition to the ectomycorrhizal habit in an iconic lineage of mushroom-forming fungi: is preadaptation a requirement?</title>
        <authorList>
            <consortium name="DOE Joint Genome Institute"/>
            <person name="Looney B.P."/>
            <person name="Miyauchi S."/>
            <person name="Morin E."/>
            <person name="Drula E."/>
            <person name="Courty P.E."/>
            <person name="Chicoki N."/>
            <person name="Fauchery L."/>
            <person name="Kohler A."/>
            <person name="Kuo A."/>
            <person name="LaButti K."/>
            <person name="Pangilinan J."/>
            <person name="Lipzen A."/>
            <person name="Riley R."/>
            <person name="Andreopoulos W."/>
            <person name="He G."/>
            <person name="Johnson J."/>
            <person name="Barry K.W."/>
            <person name="Grigoriev I.V."/>
            <person name="Nagy L."/>
            <person name="Hibbett D."/>
            <person name="Henrissat B."/>
            <person name="Matheny P.B."/>
            <person name="Labbe J."/>
            <person name="Martin A.F."/>
        </authorList>
    </citation>
    <scope>NUCLEOTIDE SEQUENCE</scope>
    <source>
        <strain evidence="1">BPL698</strain>
    </source>
</reference>
<comment type="caution">
    <text evidence="1">The sequence shown here is derived from an EMBL/GenBank/DDBJ whole genome shotgun (WGS) entry which is preliminary data.</text>
</comment>